<sequence>MFDNARVGECRQRDVVQTPFDSFPTVVRSLLLGEQLDELFDSHSCVVCVTKRVQDVATSLLRENRTKRSDSVRLLL</sequence>
<comment type="caution">
    <text evidence="1">The sequence shown here is derived from an EMBL/GenBank/DDBJ whole genome shotgun (WGS) entry which is preliminary data.</text>
</comment>
<organism evidence="1 2">
    <name type="scientific">Haloferax prahovense (strain DSM 18310 / JCM 13924 / TL6)</name>
    <dbReference type="NCBI Taxonomy" id="1227461"/>
    <lineage>
        <taxon>Archaea</taxon>
        <taxon>Methanobacteriati</taxon>
        <taxon>Methanobacteriota</taxon>
        <taxon>Stenosarchaea group</taxon>
        <taxon>Halobacteria</taxon>
        <taxon>Halobacteriales</taxon>
        <taxon>Haloferacaceae</taxon>
        <taxon>Haloferax</taxon>
    </lineage>
</organism>
<keyword evidence="2" id="KW-1185">Reference proteome</keyword>
<evidence type="ECO:0000313" key="2">
    <source>
        <dbReference type="Proteomes" id="UP000011559"/>
    </source>
</evidence>
<dbReference type="Proteomes" id="UP000011559">
    <property type="component" value="Unassembled WGS sequence"/>
</dbReference>
<proteinExistence type="predicted"/>
<dbReference type="EMBL" id="AOLG01000051">
    <property type="protein sequence ID" value="ELZ65988.1"/>
    <property type="molecule type" value="Genomic_DNA"/>
</dbReference>
<gene>
    <name evidence="1" type="ORF">C457_15557</name>
</gene>
<dbReference type="AlphaFoldDB" id="M0G359"/>
<name>M0G359_HALPT</name>
<evidence type="ECO:0000313" key="1">
    <source>
        <dbReference type="EMBL" id="ELZ65988.1"/>
    </source>
</evidence>
<reference evidence="1 2" key="1">
    <citation type="journal article" date="2014" name="PLoS Genet.">
        <title>Phylogenetically driven sequencing of extremely halophilic archaea reveals strategies for static and dynamic osmo-response.</title>
        <authorList>
            <person name="Becker E.A."/>
            <person name="Seitzer P.M."/>
            <person name="Tritt A."/>
            <person name="Larsen D."/>
            <person name="Krusor M."/>
            <person name="Yao A.I."/>
            <person name="Wu D."/>
            <person name="Madern D."/>
            <person name="Eisen J.A."/>
            <person name="Darling A.E."/>
            <person name="Facciotti M.T."/>
        </authorList>
    </citation>
    <scope>NUCLEOTIDE SEQUENCE [LARGE SCALE GENOMIC DNA]</scope>
    <source>
        <strain evidence="2">DSM 18310 / JCM 13924 / TL6</strain>
    </source>
</reference>
<protein>
    <submittedName>
        <fullName evidence="1">Uncharacterized protein</fullName>
    </submittedName>
</protein>
<accession>M0G359</accession>